<dbReference type="InterPro" id="IPR029062">
    <property type="entry name" value="Class_I_gatase-like"/>
</dbReference>
<keyword evidence="2" id="KW-0804">Transcription</keyword>
<feature type="domain" description="HTH araC/xylS-type" evidence="3">
    <location>
        <begin position="217"/>
        <end position="315"/>
    </location>
</feature>
<dbReference type="PROSITE" id="PS01124">
    <property type="entry name" value="HTH_ARAC_FAMILY_2"/>
    <property type="match status" value="1"/>
</dbReference>
<dbReference type="SUPFAM" id="SSF46689">
    <property type="entry name" value="Homeodomain-like"/>
    <property type="match status" value="2"/>
</dbReference>
<dbReference type="OrthoDB" id="9803764at2"/>
<dbReference type="PANTHER" id="PTHR43130">
    <property type="entry name" value="ARAC-FAMILY TRANSCRIPTIONAL REGULATOR"/>
    <property type="match status" value="1"/>
</dbReference>
<dbReference type="GO" id="GO:0003700">
    <property type="term" value="F:DNA-binding transcription factor activity"/>
    <property type="evidence" value="ECO:0007669"/>
    <property type="project" value="InterPro"/>
</dbReference>
<name>A0A1H2ZMA7_9PSED</name>
<evidence type="ECO:0000313" key="5">
    <source>
        <dbReference type="Proteomes" id="UP000243778"/>
    </source>
</evidence>
<dbReference type="SMART" id="SM00342">
    <property type="entry name" value="HTH_ARAC"/>
    <property type="match status" value="1"/>
</dbReference>
<dbReference type="Gene3D" id="1.10.10.60">
    <property type="entry name" value="Homeodomain-like"/>
    <property type="match status" value="1"/>
</dbReference>
<dbReference type="Pfam" id="PF12833">
    <property type="entry name" value="HTH_18"/>
    <property type="match status" value="1"/>
</dbReference>
<dbReference type="InterPro" id="IPR002818">
    <property type="entry name" value="DJ-1/PfpI"/>
</dbReference>
<evidence type="ECO:0000313" key="4">
    <source>
        <dbReference type="EMBL" id="SDX17964.1"/>
    </source>
</evidence>
<sequence>MTKTVGIVLFPDMLMLDVAGPIEVFSIANRFLKPGDCYRITTIAFGDRAVRCSNGIVVQAEVLGEQASGGYDVLLVPGGPGAYGGVHGELCAWLAGAARASRRYGAICTGAFILGEAGLLDDQRVTTHWHYLERLARRFPRARVEADKIFIADGGLLSSGGVTAGIDLALSILTDDHGKKLALDVAKVLLVVMKRQGGQAQFSPLLPEALPNSSPVALVQQYVIEHIQEPFSVERMAGLANMGARNFARVFAREVNMTPMEFVLSARIDCARNLLETSDLPLKTVAFRSGFGSTRHMRCLFNERLGLTPVQYRYQFG</sequence>
<evidence type="ECO:0000259" key="3">
    <source>
        <dbReference type="PROSITE" id="PS01124"/>
    </source>
</evidence>
<dbReference type="EMBL" id="FNNU01000003">
    <property type="protein sequence ID" value="SDX17964.1"/>
    <property type="molecule type" value="Genomic_DNA"/>
</dbReference>
<evidence type="ECO:0000256" key="2">
    <source>
        <dbReference type="ARBA" id="ARBA00023163"/>
    </source>
</evidence>
<dbReference type="Pfam" id="PF01965">
    <property type="entry name" value="DJ-1_PfpI"/>
    <property type="match status" value="1"/>
</dbReference>
<proteinExistence type="predicted"/>
<dbReference type="PANTHER" id="PTHR43130:SF3">
    <property type="entry name" value="HTH-TYPE TRANSCRIPTIONAL REGULATOR RV1931C"/>
    <property type="match status" value="1"/>
</dbReference>
<dbReference type="InterPro" id="IPR018060">
    <property type="entry name" value="HTH_AraC"/>
</dbReference>
<dbReference type="Gene3D" id="3.40.50.880">
    <property type="match status" value="1"/>
</dbReference>
<organism evidence="4 5">
    <name type="scientific">Pseudomonas kuykendallii</name>
    <dbReference type="NCBI Taxonomy" id="1007099"/>
    <lineage>
        <taxon>Bacteria</taxon>
        <taxon>Pseudomonadati</taxon>
        <taxon>Pseudomonadota</taxon>
        <taxon>Gammaproteobacteria</taxon>
        <taxon>Pseudomonadales</taxon>
        <taxon>Pseudomonadaceae</taxon>
        <taxon>Pseudomonas</taxon>
    </lineage>
</organism>
<dbReference type="GO" id="GO:0043565">
    <property type="term" value="F:sequence-specific DNA binding"/>
    <property type="evidence" value="ECO:0007669"/>
    <property type="project" value="InterPro"/>
</dbReference>
<dbReference type="RefSeq" id="WP_090228181.1">
    <property type="nucleotide sequence ID" value="NZ_FNNU01000003.1"/>
</dbReference>
<reference evidence="5" key="1">
    <citation type="submission" date="2016-10" db="EMBL/GenBank/DDBJ databases">
        <authorList>
            <person name="Varghese N."/>
            <person name="Submissions S."/>
        </authorList>
    </citation>
    <scope>NUCLEOTIDE SEQUENCE [LARGE SCALE GENOMIC DNA]</scope>
    <source>
        <strain evidence="5">NRRL B-59562</strain>
    </source>
</reference>
<gene>
    <name evidence="4" type="ORF">SAMN05216287_2350</name>
</gene>
<dbReference type="SUPFAM" id="SSF52317">
    <property type="entry name" value="Class I glutamine amidotransferase-like"/>
    <property type="match status" value="1"/>
</dbReference>
<keyword evidence="1" id="KW-0805">Transcription regulation</keyword>
<dbReference type="CDD" id="cd03137">
    <property type="entry name" value="GATase1_AraC_1"/>
    <property type="match status" value="1"/>
</dbReference>
<accession>A0A1H2ZMA7</accession>
<protein>
    <submittedName>
        <fullName evidence="4">Transcriptional regulator, AraC family with amidase-like domain</fullName>
    </submittedName>
</protein>
<keyword evidence="5" id="KW-1185">Reference proteome</keyword>
<dbReference type="InterPro" id="IPR009057">
    <property type="entry name" value="Homeodomain-like_sf"/>
</dbReference>
<dbReference type="AlphaFoldDB" id="A0A1H2ZMA7"/>
<dbReference type="Proteomes" id="UP000243778">
    <property type="component" value="Unassembled WGS sequence"/>
</dbReference>
<dbReference type="STRING" id="1007099.SAMN05216287_2350"/>
<dbReference type="InterPro" id="IPR052158">
    <property type="entry name" value="INH-QAR"/>
</dbReference>
<evidence type="ECO:0000256" key="1">
    <source>
        <dbReference type="ARBA" id="ARBA00023015"/>
    </source>
</evidence>